<dbReference type="Proteomes" id="UP001054821">
    <property type="component" value="Chromosome 3"/>
</dbReference>
<protein>
    <submittedName>
        <fullName evidence="1">Uncharacterized protein</fullName>
    </submittedName>
</protein>
<evidence type="ECO:0000313" key="1">
    <source>
        <dbReference type="EMBL" id="KAI5339385.1"/>
    </source>
</evidence>
<reference evidence="1 2" key="1">
    <citation type="journal article" date="2022" name="G3 (Bethesda)">
        <title>Whole-genome sequence and methylome profiling of the almond [Prunus dulcis (Mill.) D.A. Webb] cultivar 'Nonpareil'.</title>
        <authorList>
            <person name="D'Amico-Willman K.M."/>
            <person name="Ouma W.Z."/>
            <person name="Meulia T."/>
            <person name="Sideli G.M."/>
            <person name="Gradziel T.M."/>
            <person name="Fresnedo-Ramirez J."/>
        </authorList>
    </citation>
    <scope>NUCLEOTIDE SEQUENCE [LARGE SCALE GENOMIC DNA]</scope>
    <source>
        <strain evidence="1">Clone GOH B32 T37-40</strain>
    </source>
</reference>
<name>A0AAD4ZAY5_PRUDU</name>
<keyword evidence="2" id="KW-1185">Reference proteome</keyword>
<evidence type="ECO:0000313" key="2">
    <source>
        <dbReference type="Proteomes" id="UP001054821"/>
    </source>
</evidence>
<sequence length="108" mass="11543">MTSFEVSQREASLETKVKSLMLRSTVRILVSPPDVYELVVVLVSQACDGQDEDEDCGSTACVDVKFNNIESMIYQRGGGDVKFLGYAVGWVVCHASDPGLGGNPAPSA</sequence>
<proteinExistence type="predicted"/>
<dbReference type="AlphaFoldDB" id="A0AAD4ZAY5"/>
<gene>
    <name evidence="1" type="ORF">L3X38_018657</name>
</gene>
<dbReference type="EMBL" id="JAJFAZ020000003">
    <property type="protein sequence ID" value="KAI5339385.1"/>
    <property type="molecule type" value="Genomic_DNA"/>
</dbReference>
<accession>A0AAD4ZAY5</accession>
<comment type="caution">
    <text evidence="1">The sequence shown here is derived from an EMBL/GenBank/DDBJ whole genome shotgun (WGS) entry which is preliminary data.</text>
</comment>
<organism evidence="1 2">
    <name type="scientific">Prunus dulcis</name>
    <name type="common">Almond</name>
    <name type="synonym">Amygdalus dulcis</name>
    <dbReference type="NCBI Taxonomy" id="3755"/>
    <lineage>
        <taxon>Eukaryota</taxon>
        <taxon>Viridiplantae</taxon>
        <taxon>Streptophyta</taxon>
        <taxon>Embryophyta</taxon>
        <taxon>Tracheophyta</taxon>
        <taxon>Spermatophyta</taxon>
        <taxon>Magnoliopsida</taxon>
        <taxon>eudicotyledons</taxon>
        <taxon>Gunneridae</taxon>
        <taxon>Pentapetalae</taxon>
        <taxon>rosids</taxon>
        <taxon>fabids</taxon>
        <taxon>Rosales</taxon>
        <taxon>Rosaceae</taxon>
        <taxon>Amygdaloideae</taxon>
        <taxon>Amygdaleae</taxon>
        <taxon>Prunus</taxon>
    </lineage>
</organism>